<evidence type="ECO:0000259" key="2">
    <source>
        <dbReference type="SMART" id="SM00014"/>
    </source>
</evidence>
<feature type="transmembrane region" description="Helical" evidence="1">
    <location>
        <begin position="148"/>
        <end position="166"/>
    </location>
</feature>
<feature type="transmembrane region" description="Helical" evidence="1">
    <location>
        <begin position="26"/>
        <end position="43"/>
    </location>
</feature>
<dbReference type="InterPro" id="IPR036938">
    <property type="entry name" value="PAP2/HPO_sf"/>
</dbReference>
<gene>
    <name evidence="3" type="ORF">GCM10017643_08020</name>
</gene>
<feature type="domain" description="Phosphatidic acid phosphatase type 2/haloperoxidase" evidence="2">
    <location>
        <begin position="54"/>
        <end position="163"/>
    </location>
</feature>
<dbReference type="Pfam" id="PF01569">
    <property type="entry name" value="PAP2"/>
    <property type="match status" value="1"/>
</dbReference>
<evidence type="ECO:0000313" key="4">
    <source>
        <dbReference type="Proteomes" id="UP001143370"/>
    </source>
</evidence>
<evidence type="ECO:0000313" key="3">
    <source>
        <dbReference type="EMBL" id="GLK70687.1"/>
    </source>
</evidence>
<feature type="transmembrane region" description="Helical" evidence="1">
    <location>
        <begin position="123"/>
        <end position="142"/>
    </location>
</feature>
<accession>A0A9W6J5G0</accession>
<dbReference type="Gene3D" id="1.20.144.10">
    <property type="entry name" value="Phosphatidic acid phosphatase type 2/haloperoxidase"/>
    <property type="match status" value="1"/>
</dbReference>
<keyword evidence="1" id="KW-0812">Transmembrane</keyword>
<keyword evidence="1" id="KW-0472">Membrane</keyword>
<dbReference type="EMBL" id="BSFJ01000004">
    <property type="protein sequence ID" value="GLK70687.1"/>
    <property type="molecule type" value="Genomic_DNA"/>
</dbReference>
<proteinExistence type="predicted"/>
<dbReference type="PANTHER" id="PTHR14969">
    <property type="entry name" value="SPHINGOSINE-1-PHOSPHATE PHOSPHOHYDROLASE"/>
    <property type="match status" value="1"/>
</dbReference>
<keyword evidence="1" id="KW-1133">Transmembrane helix</keyword>
<dbReference type="SMART" id="SM00014">
    <property type="entry name" value="acidPPc"/>
    <property type="match status" value="1"/>
</dbReference>
<dbReference type="InterPro" id="IPR000326">
    <property type="entry name" value="PAP2/HPO"/>
</dbReference>
<dbReference type="Proteomes" id="UP001143370">
    <property type="component" value="Unassembled WGS sequence"/>
</dbReference>
<reference evidence="3" key="2">
    <citation type="submission" date="2023-01" db="EMBL/GenBank/DDBJ databases">
        <authorList>
            <person name="Sun Q."/>
            <person name="Evtushenko L."/>
        </authorList>
    </citation>
    <scope>NUCLEOTIDE SEQUENCE</scope>
    <source>
        <strain evidence="3">VKM B-2484</strain>
    </source>
</reference>
<dbReference type="AlphaFoldDB" id="A0A9W6J5G0"/>
<name>A0A9W6J5G0_9HYPH</name>
<feature type="transmembrane region" description="Helical" evidence="1">
    <location>
        <begin position="55"/>
        <end position="77"/>
    </location>
</feature>
<protein>
    <submittedName>
        <fullName evidence="3">Undecaprenyl-diphosphatase</fullName>
    </submittedName>
</protein>
<dbReference type="SUPFAM" id="SSF48317">
    <property type="entry name" value="Acid phosphatase/Vanadium-dependent haloperoxidase"/>
    <property type="match status" value="1"/>
</dbReference>
<dbReference type="RefSeq" id="WP_213374230.1">
    <property type="nucleotide sequence ID" value="NZ_BSFJ01000004.1"/>
</dbReference>
<evidence type="ECO:0000256" key="1">
    <source>
        <dbReference type="SAM" id="Phobius"/>
    </source>
</evidence>
<comment type="caution">
    <text evidence="3">The sequence shown here is derived from an EMBL/GenBank/DDBJ whole genome shotgun (WGS) entry which is preliminary data.</text>
</comment>
<organism evidence="3 4">
    <name type="scientific">Ancylobacter dichloromethanicus</name>
    <dbReference type="NCBI Taxonomy" id="518825"/>
    <lineage>
        <taxon>Bacteria</taxon>
        <taxon>Pseudomonadati</taxon>
        <taxon>Pseudomonadota</taxon>
        <taxon>Alphaproteobacteria</taxon>
        <taxon>Hyphomicrobiales</taxon>
        <taxon>Xanthobacteraceae</taxon>
        <taxon>Ancylobacter</taxon>
    </lineage>
</organism>
<reference evidence="3" key="1">
    <citation type="journal article" date="2014" name="Int. J. Syst. Evol. Microbiol.">
        <title>Complete genome sequence of Corynebacterium casei LMG S-19264T (=DSM 44701T), isolated from a smear-ripened cheese.</title>
        <authorList>
            <consortium name="US DOE Joint Genome Institute (JGI-PGF)"/>
            <person name="Walter F."/>
            <person name="Albersmeier A."/>
            <person name="Kalinowski J."/>
            <person name="Ruckert C."/>
        </authorList>
    </citation>
    <scope>NUCLEOTIDE SEQUENCE</scope>
    <source>
        <strain evidence="3">VKM B-2484</strain>
    </source>
</reference>
<keyword evidence="4" id="KW-1185">Reference proteome</keyword>
<sequence length="180" mass="19608">MDDAITQWINSAAGQSILLDMIMTSVTQYGVPLVVLIVALQWWSQHDRLHVRHTCIAAGLSFFMGLGLNQIILLFVHRVRPYDAGISHLVISPSSDWSFPSDHATATFAIAASFLLRGLQRRGIALLAAAAIVCISRVYVGTHYFTDVLGGAVTGILAAAVVRGLYWEGTRVDRLITGFL</sequence>
<dbReference type="PANTHER" id="PTHR14969:SF13">
    <property type="entry name" value="AT30094P"/>
    <property type="match status" value="1"/>
</dbReference>